<feature type="domain" description="EamA" evidence="2">
    <location>
        <begin position="2"/>
        <end position="133"/>
    </location>
</feature>
<feature type="transmembrane region" description="Helical" evidence="1">
    <location>
        <begin position="206"/>
        <end position="224"/>
    </location>
</feature>
<evidence type="ECO:0000313" key="4">
    <source>
        <dbReference type="EMBL" id="TFF26943.1"/>
    </source>
</evidence>
<dbReference type="InterPro" id="IPR037185">
    <property type="entry name" value="EmrE-like"/>
</dbReference>
<dbReference type="EMBL" id="SOZD01000005">
    <property type="protein sequence ID" value="TFF20642.1"/>
    <property type="molecule type" value="Genomic_DNA"/>
</dbReference>
<keyword evidence="1" id="KW-1133">Transmembrane helix</keyword>
<feature type="transmembrane region" description="Helical" evidence="1">
    <location>
        <begin position="176"/>
        <end position="194"/>
    </location>
</feature>
<dbReference type="RefSeq" id="WP_134759067.1">
    <property type="nucleotide sequence ID" value="NZ_SOZD01000001.1"/>
</dbReference>
<dbReference type="Proteomes" id="UP000298179">
    <property type="component" value="Unassembled WGS sequence"/>
</dbReference>
<gene>
    <name evidence="4" type="ORF">E3C22_00180</name>
    <name evidence="3" type="ORF">E3C22_17220</name>
</gene>
<dbReference type="EMBL" id="SOZD01000001">
    <property type="protein sequence ID" value="TFF26943.1"/>
    <property type="molecule type" value="Genomic_DNA"/>
</dbReference>
<feature type="transmembrane region" description="Helical" evidence="1">
    <location>
        <begin position="33"/>
        <end position="49"/>
    </location>
</feature>
<organism evidence="3 5">
    <name type="scientific">Jiella endophytica</name>
    <dbReference type="NCBI Taxonomy" id="2558362"/>
    <lineage>
        <taxon>Bacteria</taxon>
        <taxon>Pseudomonadati</taxon>
        <taxon>Pseudomonadota</taxon>
        <taxon>Alphaproteobacteria</taxon>
        <taxon>Hyphomicrobiales</taxon>
        <taxon>Aurantimonadaceae</taxon>
        <taxon>Jiella</taxon>
    </lineage>
</organism>
<reference evidence="3 5" key="1">
    <citation type="submission" date="2019-03" db="EMBL/GenBank/DDBJ databases">
        <title>Jiella endophytica sp. nov., a novel endophytic bacterium isolated from root of Ficus microcarpa Linn. f.</title>
        <authorList>
            <person name="Tuo L."/>
        </authorList>
    </citation>
    <scope>NUCLEOTIDE SEQUENCE [LARGE SCALE GENOMIC DNA]</scope>
    <source>
        <strain evidence="3 5">CBS5Q-3</strain>
    </source>
</reference>
<evidence type="ECO:0000259" key="2">
    <source>
        <dbReference type="Pfam" id="PF00892"/>
    </source>
</evidence>
<keyword evidence="5" id="KW-1185">Reference proteome</keyword>
<accession>A0A4Y8REC5</accession>
<evidence type="ECO:0000256" key="1">
    <source>
        <dbReference type="SAM" id="Phobius"/>
    </source>
</evidence>
<comment type="caution">
    <text evidence="3">The sequence shown here is derived from an EMBL/GenBank/DDBJ whole genome shotgun (WGS) entry which is preliminary data.</text>
</comment>
<feature type="transmembrane region" description="Helical" evidence="1">
    <location>
        <begin position="236"/>
        <end position="255"/>
    </location>
</feature>
<dbReference type="InterPro" id="IPR000620">
    <property type="entry name" value="EamA_dom"/>
</dbReference>
<feature type="transmembrane region" description="Helical" evidence="1">
    <location>
        <begin position="261"/>
        <end position="282"/>
    </location>
</feature>
<dbReference type="AlphaFoldDB" id="A0A4Y8REC5"/>
<dbReference type="SUPFAM" id="SSF103481">
    <property type="entry name" value="Multidrug resistance efflux transporter EmrE"/>
    <property type="match status" value="2"/>
</dbReference>
<feature type="transmembrane region" description="Helical" evidence="1">
    <location>
        <begin position="115"/>
        <end position="133"/>
    </location>
</feature>
<dbReference type="OrthoDB" id="9795732at2"/>
<evidence type="ECO:0000313" key="5">
    <source>
        <dbReference type="Proteomes" id="UP000298179"/>
    </source>
</evidence>
<name>A0A4Y8REC5_9HYPH</name>
<dbReference type="GO" id="GO:0016020">
    <property type="term" value="C:membrane"/>
    <property type="evidence" value="ECO:0007669"/>
    <property type="project" value="InterPro"/>
</dbReference>
<feature type="transmembrane region" description="Helical" evidence="1">
    <location>
        <begin position="61"/>
        <end position="81"/>
    </location>
</feature>
<proteinExistence type="predicted"/>
<sequence>MGTLLGFAAILMWALLALLTALSGDVPPFQLAAMSFAIASLIGLVMLKLRGVGLGVFRQRPAVWIVGVAGLFGYHALYFAALRNAPAAEASLIAYLWPLLIVLGSASLPGERLRWFHALGAILGLCGAALIVTRGGGVSLDPRYAVGYGLAILCALTWSSYSLLSRRFGDVPSDVVTGFCLATAVLSLFAHLAFETTVWPSSSTEWLAVLMLGLLPVGGAFYVWDYGVKHGDIQLIGAASYAAPLLSTLVLVAAGEAEMRFEIAAAAVLITLGAGLAALPLFRRLSRRAA</sequence>
<dbReference type="Pfam" id="PF00892">
    <property type="entry name" value="EamA"/>
    <property type="match status" value="2"/>
</dbReference>
<dbReference type="PANTHER" id="PTHR22911:SF76">
    <property type="entry name" value="EAMA DOMAIN-CONTAINING PROTEIN"/>
    <property type="match status" value="1"/>
</dbReference>
<feature type="domain" description="EamA" evidence="2">
    <location>
        <begin position="147"/>
        <end position="276"/>
    </location>
</feature>
<feature type="transmembrane region" description="Helical" evidence="1">
    <location>
        <begin position="145"/>
        <end position="164"/>
    </location>
</feature>
<dbReference type="PANTHER" id="PTHR22911">
    <property type="entry name" value="ACYL-MALONYL CONDENSING ENZYME-RELATED"/>
    <property type="match status" value="1"/>
</dbReference>
<evidence type="ECO:0000313" key="3">
    <source>
        <dbReference type="EMBL" id="TFF20642.1"/>
    </source>
</evidence>
<keyword evidence="1" id="KW-0812">Transmembrane</keyword>
<feature type="transmembrane region" description="Helical" evidence="1">
    <location>
        <begin position="87"/>
        <end position="108"/>
    </location>
</feature>
<protein>
    <submittedName>
        <fullName evidence="3">EamA family transporter</fullName>
    </submittedName>
</protein>
<keyword evidence="1" id="KW-0472">Membrane</keyword>